<dbReference type="EMBL" id="MN740481">
    <property type="protein sequence ID" value="QHU29086.1"/>
    <property type="molecule type" value="Genomic_DNA"/>
</dbReference>
<reference evidence="1" key="1">
    <citation type="journal article" date="2020" name="Nature">
        <title>Giant virus diversity and host interactions through global metagenomics.</title>
        <authorList>
            <person name="Schulz F."/>
            <person name="Roux S."/>
            <person name="Paez-Espino D."/>
            <person name="Jungbluth S."/>
            <person name="Walsh D.A."/>
            <person name="Denef V.J."/>
            <person name="McMahon K.D."/>
            <person name="Konstantinidis K.T."/>
            <person name="Eloe-Fadrosh E.A."/>
            <person name="Kyrpides N.C."/>
            <person name="Woyke T."/>
        </authorList>
    </citation>
    <scope>NUCLEOTIDE SEQUENCE</scope>
    <source>
        <strain evidence="1">GVMAG-M-3300027804-47</strain>
    </source>
</reference>
<dbReference type="AlphaFoldDB" id="A0A6C0LDQ9"/>
<proteinExistence type="predicted"/>
<accession>A0A6C0LDQ9</accession>
<protein>
    <submittedName>
        <fullName evidence="1">Uncharacterized protein</fullName>
    </submittedName>
</protein>
<sequence length="113" mass="13629">MYECVMSENIHESIYDFCESIYDNMCYCEANFNSKHLLVVEDLIHFIDDRMNRISTYDMNNMLVWYGYDNAVKKYDEYYLLSNIDIRNFSKSLLSFLVLLSFNVVQRHPHPQQ</sequence>
<organism evidence="1">
    <name type="scientific">viral metagenome</name>
    <dbReference type="NCBI Taxonomy" id="1070528"/>
    <lineage>
        <taxon>unclassified sequences</taxon>
        <taxon>metagenomes</taxon>
        <taxon>organismal metagenomes</taxon>
    </lineage>
</organism>
<name>A0A6C0LDQ9_9ZZZZ</name>
<evidence type="ECO:0000313" key="1">
    <source>
        <dbReference type="EMBL" id="QHU29086.1"/>
    </source>
</evidence>